<reference evidence="8" key="1">
    <citation type="submission" date="2021-05" db="EMBL/GenBank/DDBJ databases">
        <authorList>
            <person name="Sun Q."/>
            <person name="Inoue M."/>
        </authorList>
    </citation>
    <scope>NUCLEOTIDE SEQUENCE</scope>
    <source>
        <strain evidence="8">VKM B-3255</strain>
    </source>
</reference>
<dbReference type="InterPro" id="IPR049054">
    <property type="entry name" value="CN_hydtase_beta-like_N"/>
</dbReference>
<evidence type="ECO:0000256" key="3">
    <source>
        <dbReference type="ARBA" id="ARBA00023239"/>
    </source>
</evidence>
<dbReference type="EC" id="4.2.1.84" evidence="5"/>
<dbReference type="Gene3D" id="2.30.30.50">
    <property type="match status" value="1"/>
</dbReference>
<proteinExistence type="inferred from homology"/>
<dbReference type="InterPro" id="IPR003168">
    <property type="entry name" value="Nitrile_hydratase_bsu"/>
</dbReference>
<comment type="similarity">
    <text evidence="2 5">Belongs to the nitrile hydratase subunit beta family.</text>
</comment>
<dbReference type="Gene3D" id="1.10.472.20">
    <property type="entry name" value="Nitrile hydratase, beta subunit"/>
    <property type="match status" value="1"/>
</dbReference>
<accession>A0ABS5R6I6</accession>
<sequence>MNSVHDCGGMDGFGPVVPPGYDGTEPVFKSDWERRMLAVFMATIGPFYSDDEFRQSRECLEPAKYLTRSYYEQWWFAVTRLMLEKALVAPQALAARLTPVQQEPALEPAPLDTPPLDAAQLLAALREGATTRIDDATRAPAFAVGQRVLTRNLNPPTHTRLPRYCRGKKGEVVKVHGLFALPDVRALGDEDTRQWCYAVRFTLRELWGEDAAAGDSLTIDLWDSYLVPDPAGDAA</sequence>
<dbReference type="NCBIfam" id="TIGR03888">
    <property type="entry name" value="nitrile_beta"/>
    <property type="match status" value="1"/>
</dbReference>
<dbReference type="EMBL" id="JAHCQH010000015">
    <property type="protein sequence ID" value="MBS9477278.1"/>
    <property type="molecule type" value="Genomic_DNA"/>
</dbReference>
<evidence type="ECO:0000256" key="4">
    <source>
        <dbReference type="ARBA" id="ARBA00044877"/>
    </source>
</evidence>
<dbReference type="Pfam" id="PF02211">
    <property type="entry name" value="NHase_beta_C"/>
    <property type="match status" value="1"/>
</dbReference>
<dbReference type="InterPro" id="IPR008990">
    <property type="entry name" value="Elect_transpt_acc-like_dom_sf"/>
</dbReference>
<evidence type="ECO:0000256" key="1">
    <source>
        <dbReference type="ARBA" id="ARBA00004042"/>
    </source>
</evidence>
<protein>
    <recommendedName>
        <fullName evidence="5">Nitrile hydratase subunit beta</fullName>
        <shortName evidence="5">NHase</shortName>
        <ecNumber evidence="5">4.2.1.84</ecNumber>
    </recommendedName>
</protein>
<comment type="caution">
    <text evidence="8">The sequence shown here is derived from an EMBL/GenBank/DDBJ whole genome shotgun (WGS) entry which is preliminary data.</text>
</comment>
<dbReference type="RefSeq" id="WP_213755065.1">
    <property type="nucleotide sequence ID" value="NZ_JAHCQH010000015.1"/>
</dbReference>
<feature type="domain" description="Nitrile hydratase beta subunit" evidence="6">
    <location>
        <begin position="136"/>
        <end position="227"/>
    </location>
</feature>
<organism evidence="8 9">
    <name type="scientific">Ancylobacter radicis</name>
    <dbReference type="NCBI Taxonomy" id="2836179"/>
    <lineage>
        <taxon>Bacteria</taxon>
        <taxon>Pseudomonadati</taxon>
        <taxon>Pseudomonadota</taxon>
        <taxon>Alphaproteobacteria</taxon>
        <taxon>Hyphomicrobiales</taxon>
        <taxon>Xanthobacteraceae</taxon>
        <taxon>Ancylobacter</taxon>
    </lineage>
</organism>
<dbReference type="InterPro" id="IPR024690">
    <property type="entry name" value="CN_hydtase_beta_dom_C"/>
</dbReference>
<evidence type="ECO:0000259" key="6">
    <source>
        <dbReference type="Pfam" id="PF02211"/>
    </source>
</evidence>
<dbReference type="GO" id="GO:0018822">
    <property type="term" value="F:nitrile hydratase activity"/>
    <property type="evidence" value="ECO:0007669"/>
    <property type="project" value="UniProtKB-EC"/>
</dbReference>
<keyword evidence="9" id="KW-1185">Reference proteome</keyword>
<dbReference type="InterPro" id="IPR042262">
    <property type="entry name" value="CN_hydtase_beta_C"/>
</dbReference>
<name>A0ABS5R6I6_9HYPH</name>
<evidence type="ECO:0000256" key="2">
    <source>
        <dbReference type="ARBA" id="ARBA00009098"/>
    </source>
</evidence>
<evidence type="ECO:0000313" key="9">
    <source>
        <dbReference type="Proteomes" id="UP001166585"/>
    </source>
</evidence>
<comment type="catalytic activity">
    <reaction evidence="4 5">
        <text>an aliphatic primary amide = an aliphatic nitrile + H2O</text>
        <dbReference type="Rhea" id="RHEA:12673"/>
        <dbReference type="ChEBI" id="CHEBI:15377"/>
        <dbReference type="ChEBI" id="CHEBI:65285"/>
        <dbReference type="ChEBI" id="CHEBI:80291"/>
        <dbReference type="EC" id="4.2.1.84"/>
    </reaction>
</comment>
<evidence type="ECO:0000313" key="8">
    <source>
        <dbReference type="EMBL" id="MBS9477278.1"/>
    </source>
</evidence>
<dbReference type="PIRSF" id="PIRSF001427">
    <property type="entry name" value="NHase_beta"/>
    <property type="match status" value="1"/>
</dbReference>
<dbReference type="SUPFAM" id="SSF50090">
    <property type="entry name" value="Electron transport accessory proteins"/>
    <property type="match status" value="1"/>
</dbReference>
<dbReference type="Pfam" id="PF21006">
    <property type="entry name" value="NHase_beta_N"/>
    <property type="match status" value="1"/>
</dbReference>
<dbReference type="Proteomes" id="UP001166585">
    <property type="component" value="Unassembled WGS sequence"/>
</dbReference>
<feature type="domain" description="Nitrile hydratase beta subunit-like N-terminal" evidence="7">
    <location>
        <begin position="1"/>
        <end position="105"/>
    </location>
</feature>
<keyword evidence="3 5" id="KW-0456">Lyase</keyword>
<gene>
    <name evidence="8" type="primary">nthB</name>
    <name evidence="8" type="ORF">KIP89_09185</name>
</gene>
<evidence type="ECO:0000259" key="7">
    <source>
        <dbReference type="Pfam" id="PF21006"/>
    </source>
</evidence>
<evidence type="ECO:0000256" key="5">
    <source>
        <dbReference type="PIRNR" id="PIRNR001427"/>
    </source>
</evidence>
<comment type="function">
    <text evidence="1 5">NHase catalyzes the hydration of various nitrile compounds to the corresponding amides.</text>
</comment>